<proteinExistence type="predicted"/>
<name>A0ABP9M5V7_9FLAO</name>
<organism evidence="1 2">
    <name type="scientific">Chryseobacterium ginsengisoli</name>
    <dbReference type="NCBI Taxonomy" id="363853"/>
    <lineage>
        <taxon>Bacteria</taxon>
        <taxon>Pseudomonadati</taxon>
        <taxon>Bacteroidota</taxon>
        <taxon>Flavobacteriia</taxon>
        <taxon>Flavobacteriales</taxon>
        <taxon>Weeksellaceae</taxon>
        <taxon>Chryseobacterium group</taxon>
        <taxon>Chryseobacterium</taxon>
    </lineage>
</organism>
<evidence type="ECO:0000313" key="1">
    <source>
        <dbReference type="EMBL" id="GAA5089407.1"/>
    </source>
</evidence>
<evidence type="ECO:0000313" key="2">
    <source>
        <dbReference type="Proteomes" id="UP001500353"/>
    </source>
</evidence>
<keyword evidence="2" id="KW-1185">Reference proteome</keyword>
<dbReference type="Proteomes" id="UP001500353">
    <property type="component" value="Unassembled WGS sequence"/>
</dbReference>
<protein>
    <submittedName>
        <fullName evidence="1">Uncharacterized protein</fullName>
    </submittedName>
</protein>
<dbReference type="EMBL" id="BAABHX010000002">
    <property type="protein sequence ID" value="GAA5089407.1"/>
    <property type="molecule type" value="Genomic_DNA"/>
</dbReference>
<reference evidence="2" key="1">
    <citation type="journal article" date="2019" name="Int. J. Syst. Evol. Microbiol.">
        <title>The Global Catalogue of Microorganisms (GCM) 10K type strain sequencing project: providing services to taxonomists for standard genome sequencing and annotation.</title>
        <authorList>
            <consortium name="The Broad Institute Genomics Platform"/>
            <consortium name="The Broad Institute Genome Sequencing Center for Infectious Disease"/>
            <person name="Wu L."/>
            <person name="Ma J."/>
        </authorList>
    </citation>
    <scope>NUCLEOTIDE SEQUENCE [LARGE SCALE GENOMIC DNA]</scope>
    <source>
        <strain evidence="2">JCM 18019</strain>
    </source>
</reference>
<accession>A0ABP9M5V7</accession>
<gene>
    <name evidence="1" type="ORF">GCM10023210_14210</name>
</gene>
<sequence>MEEKLLRLTEKEITDIYHGLVFAMKGLEQYEKGTERLLADRLERIVEKIESQTR</sequence>
<comment type="caution">
    <text evidence="1">The sequence shown here is derived from an EMBL/GenBank/DDBJ whole genome shotgun (WGS) entry which is preliminary data.</text>
</comment>